<keyword evidence="5" id="KW-0808">Transferase</keyword>
<evidence type="ECO:0000256" key="4">
    <source>
        <dbReference type="ARBA" id="ARBA00019200"/>
    </source>
</evidence>
<dbReference type="CDD" id="cd05387">
    <property type="entry name" value="BY-kinase"/>
    <property type="match status" value="1"/>
</dbReference>
<evidence type="ECO:0000256" key="7">
    <source>
        <dbReference type="ARBA" id="ARBA00022777"/>
    </source>
</evidence>
<sequence>MFGPKRKQTKAEKEQRLGAPLITYYEPKSIIAEQYRTLRTNLEFAQVGRDVRSIAITSSMPMEGKSTTSANLAYTLGQTGRNVLIVDADLRKPTLHRTFKLNNEQGLTTLLANNDLKFNQVVQKSNELGLYFLPSGPIPPNPAELIGSPQMSVLMADLRENFDMVIYDTPPILSVTDAQILATRVDGVIMVARQNFARKDNVREAKEALDNVKANILGFVINNVPFEEGKGYGYYAYYGIEDDEV</sequence>
<dbReference type="Gene3D" id="3.40.50.300">
    <property type="entry name" value="P-loop containing nucleotide triphosphate hydrolases"/>
    <property type="match status" value="1"/>
</dbReference>
<evidence type="ECO:0000256" key="2">
    <source>
        <dbReference type="ARBA" id="ARBA00007316"/>
    </source>
</evidence>
<keyword evidence="8" id="KW-0067">ATP-binding</keyword>
<evidence type="ECO:0000259" key="14">
    <source>
        <dbReference type="Pfam" id="PF13614"/>
    </source>
</evidence>
<comment type="similarity">
    <text evidence="2">Belongs to the CpsD/CapB family.</text>
</comment>
<dbReference type="RefSeq" id="WP_197104641.1">
    <property type="nucleotide sequence ID" value="NZ_JACCEL010000015.1"/>
</dbReference>
<evidence type="ECO:0000256" key="9">
    <source>
        <dbReference type="ARBA" id="ARBA00022903"/>
    </source>
</evidence>
<dbReference type="NCBIfam" id="TIGR01007">
    <property type="entry name" value="eps_fam"/>
    <property type="match status" value="1"/>
</dbReference>
<keyword evidence="10" id="KW-0829">Tyrosine-protein kinase</keyword>
<evidence type="ECO:0000256" key="13">
    <source>
        <dbReference type="ARBA" id="ARBA00051245"/>
    </source>
</evidence>
<dbReference type="Pfam" id="PF13614">
    <property type="entry name" value="AAA_31"/>
    <property type="match status" value="1"/>
</dbReference>
<dbReference type="PANTHER" id="PTHR32309">
    <property type="entry name" value="TYROSINE-PROTEIN KINASE"/>
    <property type="match status" value="1"/>
</dbReference>
<dbReference type="InterPro" id="IPR050445">
    <property type="entry name" value="Bact_polysacc_biosynth/exp"/>
</dbReference>
<dbReference type="Proteomes" id="UP000823401">
    <property type="component" value="Unassembled WGS sequence"/>
</dbReference>
<protein>
    <recommendedName>
        <fullName evidence="4">Tyrosine-protein kinase CpsD</fullName>
        <ecNumber evidence="3">2.7.10.2</ecNumber>
    </recommendedName>
</protein>
<keyword evidence="16" id="KW-1185">Reference proteome</keyword>
<comment type="catalytic activity">
    <reaction evidence="13">
        <text>L-tyrosyl-[protein] + ATP = O-phospho-L-tyrosyl-[protein] + ADP + H(+)</text>
        <dbReference type="Rhea" id="RHEA:10596"/>
        <dbReference type="Rhea" id="RHEA-COMP:10136"/>
        <dbReference type="Rhea" id="RHEA-COMP:20101"/>
        <dbReference type="ChEBI" id="CHEBI:15378"/>
        <dbReference type="ChEBI" id="CHEBI:30616"/>
        <dbReference type="ChEBI" id="CHEBI:46858"/>
        <dbReference type="ChEBI" id="CHEBI:61978"/>
        <dbReference type="ChEBI" id="CHEBI:456216"/>
        <dbReference type="EC" id="2.7.10.2"/>
    </reaction>
</comment>
<evidence type="ECO:0000256" key="10">
    <source>
        <dbReference type="ARBA" id="ARBA00023137"/>
    </source>
</evidence>
<keyword evidence="6" id="KW-0547">Nucleotide-binding</keyword>
<evidence type="ECO:0000256" key="8">
    <source>
        <dbReference type="ARBA" id="ARBA00022840"/>
    </source>
</evidence>
<dbReference type="InterPro" id="IPR025669">
    <property type="entry name" value="AAA_dom"/>
</dbReference>
<comment type="pathway">
    <text evidence="1">Capsule biogenesis; capsule polysaccharide biosynthesis.</text>
</comment>
<proteinExistence type="inferred from homology"/>
<reference evidence="15 16" key="1">
    <citation type="submission" date="2020-07" db="EMBL/GenBank/DDBJ databases">
        <title>Facklamia lactis sp. nov., isolated from raw milk.</title>
        <authorList>
            <person name="Doll E.V."/>
            <person name="Huptas C."/>
            <person name="Staib L."/>
            <person name="Wenning M."/>
            <person name="Scherer S."/>
        </authorList>
    </citation>
    <scope>NUCLEOTIDE SEQUENCE [LARGE SCALE GENOMIC DNA]</scope>
    <source>
        <strain evidence="15 16">DSM 104272</strain>
    </source>
</reference>
<organism evidence="15 16">
    <name type="scientific">Ruoffia tabacinasalis</name>
    <dbReference type="NCBI Taxonomy" id="87458"/>
    <lineage>
        <taxon>Bacteria</taxon>
        <taxon>Bacillati</taxon>
        <taxon>Bacillota</taxon>
        <taxon>Bacilli</taxon>
        <taxon>Lactobacillales</taxon>
        <taxon>Aerococcaceae</taxon>
        <taxon>Ruoffia</taxon>
    </lineage>
</organism>
<evidence type="ECO:0000256" key="12">
    <source>
        <dbReference type="ARBA" id="ARBA00024964"/>
    </source>
</evidence>
<dbReference type="InterPro" id="IPR027417">
    <property type="entry name" value="P-loop_NTPase"/>
</dbReference>
<dbReference type="GO" id="GO:0016301">
    <property type="term" value="F:kinase activity"/>
    <property type="evidence" value="ECO:0007669"/>
    <property type="project" value="UniProtKB-KW"/>
</dbReference>
<name>A0ABS0LK95_9LACT</name>
<evidence type="ECO:0000313" key="16">
    <source>
        <dbReference type="Proteomes" id="UP000823401"/>
    </source>
</evidence>
<dbReference type="PANTHER" id="PTHR32309:SF13">
    <property type="entry name" value="FERRIC ENTEROBACTIN TRANSPORT PROTEIN FEPE"/>
    <property type="match status" value="1"/>
</dbReference>
<evidence type="ECO:0000313" key="15">
    <source>
        <dbReference type="EMBL" id="MBG9978574.1"/>
    </source>
</evidence>
<evidence type="ECO:0000256" key="11">
    <source>
        <dbReference type="ARBA" id="ARBA00023169"/>
    </source>
</evidence>
<comment type="caution">
    <text evidence="15">The sequence shown here is derived from an EMBL/GenBank/DDBJ whole genome shotgun (WGS) entry which is preliminary data.</text>
</comment>
<dbReference type="EC" id="2.7.10.2" evidence="3"/>
<keyword evidence="7 15" id="KW-0418">Kinase</keyword>
<comment type="function">
    <text evidence="12">Involved in the regulation of capsular polysaccharide biosynthesis. Autophosphorylation of CpsD attenuates its activity and reduces the level of encapsulation. May be part of a complex that directs the coordinated polymerization and export to the cell surface of the capsular polysaccharide.</text>
</comment>
<dbReference type="EMBL" id="JACCEL010000015">
    <property type="protein sequence ID" value="MBG9978574.1"/>
    <property type="molecule type" value="Genomic_DNA"/>
</dbReference>
<accession>A0ABS0LK95</accession>
<gene>
    <name evidence="15" type="ORF">HYQ42_07205</name>
</gene>
<evidence type="ECO:0000256" key="6">
    <source>
        <dbReference type="ARBA" id="ARBA00022741"/>
    </source>
</evidence>
<keyword evidence="11" id="KW-0270">Exopolysaccharide synthesis</keyword>
<dbReference type="InterPro" id="IPR005702">
    <property type="entry name" value="Wzc-like_C"/>
</dbReference>
<keyword evidence="9" id="KW-0972">Capsule biogenesis/degradation</keyword>
<feature type="domain" description="AAA" evidence="14">
    <location>
        <begin position="54"/>
        <end position="198"/>
    </location>
</feature>
<dbReference type="SUPFAM" id="SSF52540">
    <property type="entry name" value="P-loop containing nucleoside triphosphate hydrolases"/>
    <property type="match status" value="1"/>
</dbReference>
<evidence type="ECO:0000256" key="3">
    <source>
        <dbReference type="ARBA" id="ARBA00011903"/>
    </source>
</evidence>
<evidence type="ECO:0000256" key="1">
    <source>
        <dbReference type="ARBA" id="ARBA00005132"/>
    </source>
</evidence>
<evidence type="ECO:0000256" key="5">
    <source>
        <dbReference type="ARBA" id="ARBA00022679"/>
    </source>
</evidence>